<name>A0A364NLY0_9GAMM</name>
<reference evidence="6 7" key="1">
    <citation type="submission" date="2018-06" db="EMBL/GenBank/DDBJ databases">
        <title>Nitrincola tibetense sp. nov., isolated from Lake XuguoCo on Tibetan Plateau.</title>
        <authorList>
            <person name="Xing P."/>
        </authorList>
    </citation>
    <scope>NUCLEOTIDE SEQUENCE [LARGE SCALE GENOMIC DNA]</scope>
    <source>
        <strain evidence="7">xg18</strain>
    </source>
</reference>
<dbReference type="Pfam" id="PF13377">
    <property type="entry name" value="Peripla_BP_3"/>
    <property type="match status" value="1"/>
</dbReference>
<evidence type="ECO:0000256" key="1">
    <source>
        <dbReference type="ARBA" id="ARBA00022491"/>
    </source>
</evidence>
<feature type="domain" description="HTH lacI-type" evidence="5">
    <location>
        <begin position="8"/>
        <end position="62"/>
    </location>
</feature>
<dbReference type="GO" id="GO:0003700">
    <property type="term" value="F:DNA-binding transcription factor activity"/>
    <property type="evidence" value="ECO:0007669"/>
    <property type="project" value="TreeGrafter"/>
</dbReference>
<keyword evidence="1" id="KW-0678">Repressor</keyword>
<evidence type="ECO:0000313" key="7">
    <source>
        <dbReference type="Proteomes" id="UP000250744"/>
    </source>
</evidence>
<dbReference type="InterPro" id="IPR028082">
    <property type="entry name" value="Peripla_BP_I"/>
</dbReference>
<dbReference type="GO" id="GO:0000976">
    <property type="term" value="F:transcription cis-regulatory region binding"/>
    <property type="evidence" value="ECO:0007669"/>
    <property type="project" value="TreeGrafter"/>
</dbReference>
<evidence type="ECO:0000256" key="3">
    <source>
        <dbReference type="ARBA" id="ARBA00023125"/>
    </source>
</evidence>
<accession>A0A364NLY0</accession>
<evidence type="ECO:0000313" key="6">
    <source>
        <dbReference type="EMBL" id="RAU18072.1"/>
    </source>
</evidence>
<dbReference type="AlphaFoldDB" id="A0A364NLY0"/>
<dbReference type="PROSITE" id="PS50932">
    <property type="entry name" value="HTH_LACI_2"/>
    <property type="match status" value="1"/>
</dbReference>
<dbReference type="PANTHER" id="PTHR30146:SF95">
    <property type="entry name" value="RIBOSE OPERON REPRESSOR"/>
    <property type="match status" value="1"/>
</dbReference>
<dbReference type="PANTHER" id="PTHR30146">
    <property type="entry name" value="LACI-RELATED TRANSCRIPTIONAL REPRESSOR"/>
    <property type="match status" value="1"/>
</dbReference>
<keyword evidence="3" id="KW-0238">DNA-binding</keyword>
<dbReference type="Gene3D" id="3.40.50.2300">
    <property type="match status" value="2"/>
</dbReference>
<dbReference type="SUPFAM" id="SSF53822">
    <property type="entry name" value="Periplasmic binding protein-like I"/>
    <property type="match status" value="1"/>
</dbReference>
<keyword evidence="2" id="KW-0805">Transcription regulation</keyword>
<dbReference type="CDD" id="cd06278">
    <property type="entry name" value="PBP1_LacI-like"/>
    <property type="match status" value="1"/>
</dbReference>
<evidence type="ECO:0000256" key="2">
    <source>
        <dbReference type="ARBA" id="ARBA00023015"/>
    </source>
</evidence>
<proteinExistence type="predicted"/>
<dbReference type="OrthoDB" id="6619319at2"/>
<keyword evidence="7" id="KW-1185">Reference proteome</keyword>
<dbReference type="InterPro" id="IPR010982">
    <property type="entry name" value="Lambda_DNA-bd_dom_sf"/>
</dbReference>
<organism evidence="6 7">
    <name type="scientific">Nitrincola tibetensis</name>
    <dbReference type="NCBI Taxonomy" id="2219697"/>
    <lineage>
        <taxon>Bacteria</taxon>
        <taxon>Pseudomonadati</taxon>
        <taxon>Pseudomonadota</taxon>
        <taxon>Gammaproteobacteria</taxon>
        <taxon>Oceanospirillales</taxon>
        <taxon>Oceanospirillaceae</taxon>
        <taxon>Nitrincola</taxon>
    </lineage>
</organism>
<dbReference type="RefSeq" id="WP_112159155.1">
    <property type="nucleotide sequence ID" value="NZ_QKRX01000006.1"/>
</dbReference>
<evidence type="ECO:0000259" key="5">
    <source>
        <dbReference type="PROSITE" id="PS50932"/>
    </source>
</evidence>
<dbReference type="CDD" id="cd01392">
    <property type="entry name" value="HTH_LacI"/>
    <property type="match status" value="1"/>
</dbReference>
<dbReference type="SUPFAM" id="SSF47413">
    <property type="entry name" value="lambda repressor-like DNA-binding domains"/>
    <property type="match status" value="1"/>
</dbReference>
<evidence type="ECO:0000256" key="4">
    <source>
        <dbReference type="ARBA" id="ARBA00023163"/>
    </source>
</evidence>
<sequence>MSKPHKSITAQDVANHAGVSRAVVSRALSDKGSIAPETKTKVIAAARELGYQVNFLAQGLNRKRSQLIGVVVARIKDPFRSSLLEGLIHMIQRRGYQALVTEVNSDKELEATMRQFTQFRVSGVIVTSGQPPATLVNECVQFKIPVVGINRELDIPLVDFVCSDNQQGAVLATDHFLKWGCHRFAWLNYAGSTWAGVQRGLAFEQALESAKVGPHSVQQVIAEQDGYEGGEAAALAFDLSQGLPQGIFCANAQLACGFLDGMRQRGFDAPKDFHLIGFDNTPQTAQYSYRLTTLNQDIPALCSEALNCLESRNKSPNQAARLIKVPVSLVVRHTSPVINLG</sequence>
<dbReference type="Gene3D" id="1.10.260.40">
    <property type="entry name" value="lambda repressor-like DNA-binding domains"/>
    <property type="match status" value="1"/>
</dbReference>
<comment type="caution">
    <text evidence="6">The sequence shown here is derived from an EMBL/GenBank/DDBJ whole genome shotgun (WGS) entry which is preliminary data.</text>
</comment>
<dbReference type="InterPro" id="IPR000843">
    <property type="entry name" value="HTH_LacI"/>
</dbReference>
<dbReference type="SMART" id="SM00354">
    <property type="entry name" value="HTH_LACI"/>
    <property type="match status" value="1"/>
</dbReference>
<dbReference type="Proteomes" id="UP000250744">
    <property type="component" value="Unassembled WGS sequence"/>
</dbReference>
<dbReference type="EMBL" id="QKRX01000006">
    <property type="protein sequence ID" value="RAU18072.1"/>
    <property type="molecule type" value="Genomic_DNA"/>
</dbReference>
<keyword evidence="4" id="KW-0804">Transcription</keyword>
<dbReference type="InterPro" id="IPR046335">
    <property type="entry name" value="LacI/GalR-like_sensor"/>
</dbReference>
<gene>
    <name evidence="6" type="ORF">DN062_09820</name>
</gene>
<dbReference type="Pfam" id="PF00356">
    <property type="entry name" value="LacI"/>
    <property type="match status" value="1"/>
</dbReference>
<protein>
    <submittedName>
        <fullName evidence="6">LacI family transcriptional regulator</fullName>
    </submittedName>
</protein>